<comment type="caution">
    <text evidence="1">The sequence shown here is derived from an EMBL/GenBank/DDBJ whole genome shotgun (WGS) entry which is preliminary data.</text>
</comment>
<dbReference type="EMBL" id="JBHSGN010000115">
    <property type="protein sequence ID" value="MFC4675724.1"/>
    <property type="molecule type" value="Genomic_DNA"/>
</dbReference>
<proteinExistence type="predicted"/>
<dbReference type="Proteomes" id="UP001596023">
    <property type="component" value="Unassembled WGS sequence"/>
</dbReference>
<protein>
    <submittedName>
        <fullName evidence="1">Uncharacterized protein</fullName>
    </submittedName>
</protein>
<sequence>MLYVIDKDNFNGCIVAKMSNDKYINHTALKLDPYKIKMGLPGLIAVSVEEFEKRREVYIASCQTNFTEISEEEFYIRINESKIRRHFLSKELKFFYLDGEESAFGILPLYACYKEKYYFAQKDTGLSLDTILNYIKYKKNLEVLSMEEAGHHIGLYNYMQEHKIPDIMDFFDTEPDKIRLYGTDILFIQIEDKKDRYVIYIDPDNIGDKNLLYLIITRFFSDNFLSFFDKQHSVWSEYQEKCIAYRDGKGSSYTIWQYNY</sequence>
<evidence type="ECO:0000313" key="1">
    <source>
        <dbReference type="EMBL" id="MFC4675724.1"/>
    </source>
</evidence>
<evidence type="ECO:0000313" key="2">
    <source>
        <dbReference type="Proteomes" id="UP001596023"/>
    </source>
</evidence>
<gene>
    <name evidence="1" type="ORF">ACFO6W_18715</name>
</gene>
<dbReference type="RefSeq" id="WP_379999218.1">
    <property type="nucleotide sequence ID" value="NZ_JBHSGN010000115.1"/>
</dbReference>
<accession>A0ABV9L0I0</accession>
<organism evidence="1 2">
    <name type="scientific">Dysgonomonas termitidis</name>
    <dbReference type="NCBI Taxonomy" id="1516126"/>
    <lineage>
        <taxon>Bacteria</taxon>
        <taxon>Pseudomonadati</taxon>
        <taxon>Bacteroidota</taxon>
        <taxon>Bacteroidia</taxon>
        <taxon>Bacteroidales</taxon>
        <taxon>Dysgonomonadaceae</taxon>
        <taxon>Dysgonomonas</taxon>
    </lineage>
</organism>
<reference evidence="2" key="1">
    <citation type="journal article" date="2019" name="Int. J. Syst. Evol. Microbiol.">
        <title>The Global Catalogue of Microorganisms (GCM) 10K type strain sequencing project: providing services to taxonomists for standard genome sequencing and annotation.</title>
        <authorList>
            <consortium name="The Broad Institute Genomics Platform"/>
            <consortium name="The Broad Institute Genome Sequencing Center for Infectious Disease"/>
            <person name="Wu L."/>
            <person name="Ma J."/>
        </authorList>
    </citation>
    <scope>NUCLEOTIDE SEQUENCE [LARGE SCALE GENOMIC DNA]</scope>
    <source>
        <strain evidence="2">CCUG 66188</strain>
    </source>
</reference>
<keyword evidence="2" id="KW-1185">Reference proteome</keyword>
<name>A0ABV9L0I0_9BACT</name>